<dbReference type="PANTHER" id="PTHR45865:SF1">
    <property type="entry name" value="E3 UBIQUITIN-PROTEIN LIGASE SHPRH"/>
    <property type="match status" value="1"/>
</dbReference>
<feature type="region of interest" description="Disordered" evidence="5">
    <location>
        <begin position="201"/>
        <end position="223"/>
    </location>
</feature>
<accession>A0ABN9T063</accession>
<reference evidence="7" key="1">
    <citation type="submission" date="2023-10" db="EMBL/GenBank/DDBJ databases">
        <authorList>
            <person name="Chen Y."/>
            <person name="Shah S."/>
            <person name="Dougan E. K."/>
            <person name="Thang M."/>
            <person name="Chan C."/>
        </authorList>
    </citation>
    <scope>NUCLEOTIDE SEQUENCE [LARGE SCALE GENOMIC DNA]</scope>
</reference>
<evidence type="ECO:0000256" key="4">
    <source>
        <dbReference type="PROSITE-ProRule" id="PRU00175"/>
    </source>
</evidence>
<gene>
    <name evidence="7" type="ORF">PCOR1329_LOCUS34153</name>
</gene>
<evidence type="ECO:0000256" key="1">
    <source>
        <dbReference type="ARBA" id="ARBA00022723"/>
    </source>
</evidence>
<evidence type="ECO:0000313" key="7">
    <source>
        <dbReference type="EMBL" id="CAK0838128.1"/>
    </source>
</evidence>
<dbReference type="Gene3D" id="3.40.50.300">
    <property type="entry name" value="P-loop containing nucleotide triphosphate hydrolases"/>
    <property type="match status" value="1"/>
</dbReference>
<feature type="compositionally biased region" description="Basic and acidic residues" evidence="5">
    <location>
        <begin position="398"/>
        <end position="407"/>
    </location>
</feature>
<proteinExistence type="predicted"/>
<dbReference type="InterPro" id="IPR052583">
    <property type="entry name" value="ATP-helicase/E3_Ub-Ligase"/>
</dbReference>
<keyword evidence="2 4" id="KW-0863">Zinc-finger</keyword>
<dbReference type="InterPro" id="IPR013083">
    <property type="entry name" value="Znf_RING/FYVE/PHD"/>
</dbReference>
<dbReference type="Proteomes" id="UP001189429">
    <property type="component" value="Unassembled WGS sequence"/>
</dbReference>
<dbReference type="SUPFAM" id="SSF57850">
    <property type="entry name" value="RING/U-box"/>
    <property type="match status" value="1"/>
</dbReference>
<comment type="caution">
    <text evidence="7">The sequence shown here is derived from an EMBL/GenBank/DDBJ whole genome shotgun (WGS) entry which is preliminary data.</text>
</comment>
<protein>
    <recommendedName>
        <fullName evidence="6">RING-type domain-containing protein</fullName>
    </recommendedName>
</protein>
<dbReference type="Gene3D" id="3.30.40.10">
    <property type="entry name" value="Zinc/RING finger domain, C3HC4 (zinc finger)"/>
    <property type="match status" value="1"/>
</dbReference>
<sequence>MQWTSSDKLCRVRSDKLDVETLGRRARAQHLALGRIPAASASFGREHRRASDGKVVGLGAEGKSVCLGFAVGESGIGSLRHWQAFSSEMLSAKQAKDLLAGQVSEQIENLMTFSAALASQQYFTAVRRALVDEWPQARGCAVCGEEDLPSRSLIVTPCGHCFCARCLAAPGPLRQSCKACGQPLKEGDLEPLARSLTQAKDPEQFQGSGAAGDEVEVSEGSAAERSDGGRFLKRFGTKLAVLVERLQGLRTADPTAKCILFVQFDDLKMQVGAALREGGIPTAQLKGSVSQRAAIIRDYQETTPSRRSSCCCCRSPSPPPGRTSQRRQPRDLPAPHAGRAARAGRGPGAPGHRQGAAARPEARDAPRLALRHRGHAGGGVHRAAPLAAAGVRGGEPGPGRDAEEGPMPRRGPSARRSRRPRSSAGGGTERPRAGRALQSARGVDRQLASLGPLPQPVPPSSAVIIALILAFPLQI</sequence>
<dbReference type="InterPro" id="IPR027417">
    <property type="entry name" value="P-loop_NTPase"/>
</dbReference>
<dbReference type="PANTHER" id="PTHR45865">
    <property type="entry name" value="E3 UBIQUITIN-PROTEIN LIGASE SHPRH FAMILY MEMBER"/>
    <property type="match status" value="1"/>
</dbReference>
<keyword evidence="3" id="KW-0862">Zinc</keyword>
<evidence type="ECO:0000259" key="6">
    <source>
        <dbReference type="PROSITE" id="PS50089"/>
    </source>
</evidence>
<feature type="compositionally biased region" description="Low complexity" evidence="5">
    <location>
        <begin position="334"/>
        <end position="359"/>
    </location>
</feature>
<evidence type="ECO:0000256" key="5">
    <source>
        <dbReference type="SAM" id="MobiDB-lite"/>
    </source>
</evidence>
<feature type="region of interest" description="Disordered" evidence="5">
    <location>
        <begin position="305"/>
        <end position="458"/>
    </location>
</feature>
<organism evidence="7 8">
    <name type="scientific">Prorocentrum cordatum</name>
    <dbReference type="NCBI Taxonomy" id="2364126"/>
    <lineage>
        <taxon>Eukaryota</taxon>
        <taxon>Sar</taxon>
        <taxon>Alveolata</taxon>
        <taxon>Dinophyceae</taxon>
        <taxon>Prorocentrales</taxon>
        <taxon>Prorocentraceae</taxon>
        <taxon>Prorocentrum</taxon>
    </lineage>
</organism>
<dbReference type="PROSITE" id="PS00518">
    <property type="entry name" value="ZF_RING_1"/>
    <property type="match status" value="1"/>
</dbReference>
<keyword evidence="8" id="KW-1185">Reference proteome</keyword>
<dbReference type="SMART" id="SM00184">
    <property type="entry name" value="RING"/>
    <property type="match status" value="1"/>
</dbReference>
<feature type="domain" description="RING-type" evidence="6">
    <location>
        <begin position="140"/>
        <end position="180"/>
    </location>
</feature>
<dbReference type="PROSITE" id="PS50089">
    <property type="entry name" value="ZF_RING_2"/>
    <property type="match status" value="1"/>
</dbReference>
<evidence type="ECO:0000256" key="2">
    <source>
        <dbReference type="ARBA" id="ARBA00022771"/>
    </source>
</evidence>
<evidence type="ECO:0000313" key="8">
    <source>
        <dbReference type="Proteomes" id="UP001189429"/>
    </source>
</evidence>
<name>A0ABN9T063_9DINO</name>
<evidence type="ECO:0000256" key="3">
    <source>
        <dbReference type="ARBA" id="ARBA00022833"/>
    </source>
</evidence>
<keyword evidence="1" id="KW-0479">Metal-binding</keyword>
<dbReference type="EMBL" id="CAUYUJ010014200">
    <property type="protein sequence ID" value="CAK0838128.1"/>
    <property type="molecule type" value="Genomic_DNA"/>
</dbReference>
<feature type="compositionally biased region" description="Basic residues" evidence="5">
    <location>
        <begin position="412"/>
        <end position="421"/>
    </location>
</feature>
<dbReference type="InterPro" id="IPR001841">
    <property type="entry name" value="Znf_RING"/>
</dbReference>
<dbReference type="InterPro" id="IPR017907">
    <property type="entry name" value="Znf_RING_CS"/>
</dbReference>